<evidence type="ECO:0000313" key="1">
    <source>
        <dbReference type="EMBL" id="KHJ86506.1"/>
    </source>
</evidence>
<gene>
    <name evidence="1" type="ORF">OESDEN_13739</name>
</gene>
<proteinExistence type="predicted"/>
<reference evidence="1 2" key="1">
    <citation type="submission" date="2014-03" db="EMBL/GenBank/DDBJ databases">
        <title>Draft genome of the hookworm Oesophagostomum dentatum.</title>
        <authorList>
            <person name="Mitreva M."/>
        </authorList>
    </citation>
    <scope>NUCLEOTIDE SEQUENCE [LARGE SCALE GENOMIC DNA]</scope>
    <source>
        <strain evidence="1 2">OD-Hann</strain>
    </source>
</reference>
<accession>A0A0B1SRI5</accession>
<dbReference type="EMBL" id="KN560203">
    <property type="protein sequence ID" value="KHJ86506.1"/>
    <property type="molecule type" value="Genomic_DNA"/>
</dbReference>
<name>A0A0B1SRI5_OESDE</name>
<dbReference type="AlphaFoldDB" id="A0A0B1SRI5"/>
<dbReference type="Proteomes" id="UP000053660">
    <property type="component" value="Unassembled WGS sequence"/>
</dbReference>
<keyword evidence="2" id="KW-1185">Reference proteome</keyword>
<evidence type="ECO:0000313" key="2">
    <source>
        <dbReference type="Proteomes" id="UP000053660"/>
    </source>
</evidence>
<organism evidence="1 2">
    <name type="scientific">Oesophagostomum dentatum</name>
    <name type="common">Nodular worm</name>
    <dbReference type="NCBI Taxonomy" id="61180"/>
    <lineage>
        <taxon>Eukaryota</taxon>
        <taxon>Metazoa</taxon>
        <taxon>Ecdysozoa</taxon>
        <taxon>Nematoda</taxon>
        <taxon>Chromadorea</taxon>
        <taxon>Rhabditida</taxon>
        <taxon>Rhabditina</taxon>
        <taxon>Rhabditomorpha</taxon>
        <taxon>Strongyloidea</taxon>
        <taxon>Strongylidae</taxon>
        <taxon>Oesophagostomum</taxon>
    </lineage>
</organism>
<protein>
    <submittedName>
        <fullName evidence="1">Uncharacterized protein</fullName>
    </submittedName>
</protein>
<sequence length="78" mass="8694">MTALWKQRLYRTLSNAQMRNLAVPTWAKISSEFPPAVLTLGQTECTRRSLLGGKSFAQALAVLALTKLRSVKFMLALK</sequence>